<feature type="signal peptide" evidence="4">
    <location>
        <begin position="1"/>
        <end position="22"/>
    </location>
</feature>
<feature type="compositionally biased region" description="Low complexity" evidence="3">
    <location>
        <begin position="57"/>
        <end position="80"/>
    </location>
</feature>
<reference evidence="6 8" key="1">
    <citation type="submission" date="2017-11" db="EMBL/GenBank/DDBJ databases">
        <title>Streptomyces carmine sp. nov., a novel actinomycete isolated from Sophora alopecuroides in Xinjiang, China.</title>
        <authorList>
            <person name="Wang Y."/>
            <person name="Luo X."/>
            <person name="Wan C."/>
            <person name="Zhang L."/>
        </authorList>
    </citation>
    <scope>NUCLEOTIDE SEQUENCE [LARGE SCALE GENOMIC DNA]</scope>
    <source>
        <strain evidence="6 8">TRM SA0054</strain>
    </source>
</reference>
<evidence type="ECO:0000256" key="4">
    <source>
        <dbReference type="SAM" id="SignalP"/>
    </source>
</evidence>
<dbReference type="PROSITE" id="PS51257">
    <property type="entry name" value="PROKAR_LIPOPROTEIN"/>
    <property type="match status" value="1"/>
</dbReference>
<evidence type="ECO:0000313" key="7">
    <source>
        <dbReference type="EMBL" id="PJF01852.1"/>
    </source>
</evidence>
<dbReference type="EMBL" id="PGGW01000038">
    <property type="protein sequence ID" value="PJE98026.1"/>
    <property type="molecule type" value="Genomic_DNA"/>
</dbReference>
<evidence type="ECO:0000256" key="2">
    <source>
        <dbReference type="ARBA" id="ARBA00093774"/>
    </source>
</evidence>
<feature type="domain" description="Low molecular weight antigen MTB12-like C-terminal" evidence="5">
    <location>
        <begin position="79"/>
        <end position="184"/>
    </location>
</feature>
<feature type="region of interest" description="Disordered" evidence="3">
    <location>
        <begin position="23"/>
        <end position="82"/>
    </location>
</feature>
<feature type="region of interest" description="Disordered" evidence="3">
    <location>
        <begin position="186"/>
        <end position="205"/>
    </location>
</feature>
<dbReference type="EMBL" id="PGGW01000008">
    <property type="protein sequence ID" value="PJF01852.1"/>
    <property type="molecule type" value="Genomic_DNA"/>
</dbReference>
<comment type="similarity">
    <text evidence="2">Belongs to the MTB12 family.</text>
</comment>
<evidence type="ECO:0000256" key="3">
    <source>
        <dbReference type="SAM" id="MobiDB-lite"/>
    </source>
</evidence>
<evidence type="ECO:0000259" key="5">
    <source>
        <dbReference type="Pfam" id="PF26580"/>
    </source>
</evidence>
<dbReference type="RefSeq" id="WP_100200314.1">
    <property type="nucleotide sequence ID" value="NZ_PGGW01000008.1"/>
</dbReference>
<dbReference type="Proteomes" id="UP000230407">
    <property type="component" value="Unassembled WGS sequence"/>
</dbReference>
<evidence type="ECO:0000313" key="6">
    <source>
        <dbReference type="EMBL" id="PJE98026.1"/>
    </source>
</evidence>
<sequence length="205" mass="20888">MASVVRQRTAVLAALTALLAAAACGGGGGEEPSPAPSPSSSATAPSRPAGDPPGGVPSPSSSPSASPSPSATATAPEDPAGAAQEIRENWEGFFTATSVDDRAALVEDGELYRLMIEGFTRDERAELLRVRVDRTVFTSPERARVGYTLIREGSPVATGATGTAVRQEGTWKISFTTLCSLTRHGDDVPQAATCPSSSAPPPAAP</sequence>
<evidence type="ECO:0000313" key="8">
    <source>
        <dbReference type="Proteomes" id="UP000230407"/>
    </source>
</evidence>
<gene>
    <name evidence="7" type="ORF">CUT44_01935</name>
    <name evidence="6" type="ORF">CUT44_10195</name>
</gene>
<protein>
    <recommendedName>
        <fullName evidence="5">Low molecular weight antigen MTB12-like C-terminal domain-containing protein</fullName>
    </recommendedName>
</protein>
<keyword evidence="1 4" id="KW-0732">Signal</keyword>
<organism evidence="6 8">
    <name type="scientific">Streptomyces carminius</name>
    <dbReference type="NCBI Taxonomy" id="2665496"/>
    <lineage>
        <taxon>Bacteria</taxon>
        <taxon>Bacillati</taxon>
        <taxon>Actinomycetota</taxon>
        <taxon>Actinomycetes</taxon>
        <taxon>Kitasatosporales</taxon>
        <taxon>Streptomycetaceae</taxon>
        <taxon>Streptomyces</taxon>
    </lineage>
</organism>
<accession>A0A2M8M1G0</accession>
<keyword evidence="8" id="KW-1185">Reference proteome</keyword>
<dbReference type="Pfam" id="PF26580">
    <property type="entry name" value="Mtb12_C"/>
    <property type="match status" value="1"/>
</dbReference>
<feature type="compositionally biased region" description="Low complexity" evidence="3">
    <location>
        <begin position="38"/>
        <end position="49"/>
    </location>
</feature>
<evidence type="ECO:0000256" key="1">
    <source>
        <dbReference type="ARBA" id="ARBA00022729"/>
    </source>
</evidence>
<comment type="caution">
    <text evidence="6">The sequence shown here is derived from an EMBL/GenBank/DDBJ whole genome shotgun (WGS) entry which is preliminary data.</text>
</comment>
<dbReference type="AlphaFoldDB" id="A0A2M8M1G0"/>
<name>A0A2M8M1G0_9ACTN</name>
<feature type="chain" id="PRO_5015083196" description="Low molecular weight antigen MTB12-like C-terminal domain-containing protein" evidence="4">
    <location>
        <begin position="23"/>
        <end position="205"/>
    </location>
</feature>
<proteinExistence type="inferred from homology"/>
<dbReference type="InterPro" id="IPR058644">
    <property type="entry name" value="Mtb12-like_C"/>
</dbReference>